<protein>
    <submittedName>
        <fullName evidence="1">Uncharacterized protein</fullName>
    </submittedName>
</protein>
<reference evidence="1" key="2">
    <citation type="submission" date="2025-09" db="UniProtKB">
        <authorList>
            <consortium name="EnsemblPlants"/>
        </authorList>
    </citation>
    <scope>IDENTIFICATION</scope>
</reference>
<evidence type="ECO:0000313" key="2">
    <source>
        <dbReference type="Proteomes" id="UP001732700"/>
    </source>
</evidence>
<keyword evidence="2" id="KW-1185">Reference proteome</keyword>
<dbReference type="Proteomes" id="UP001732700">
    <property type="component" value="Chromosome 5A"/>
</dbReference>
<dbReference type="EnsemblPlants" id="AVESA.00010b.r2.5AG0820200.1">
    <property type="protein sequence ID" value="AVESA.00010b.r2.5AG0820200.1.CDS"/>
    <property type="gene ID" value="AVESA.00010b.r2.5AG0820200"/>
</dbReference>
<accession>A0ACD5XMU5</accession>
<reference evidence="1" key="1">
    <citation type="submission" date="2021-05" db="EMBL/GenBank/DDBJ databases">
        <authorList>
            <person name="Scholz U."/>
            <person name="Mascher M."/>
            <person name="Fiebig A."/>
        </authorList>
    </citation>
    <scope>NUCLEOTIDE SEQUENCE [LARGE SCALE GENOMIC DNA]</scope>
</reference>
<name>A0ACD5XMU5_AVESA</name>
<organism evidence="1 2">
    <name type="scientific">Avena sativa</name>
    <name type="common">Oat</name>
    <dbReference type="NCBI Taxonomy" id="4498"/>
    <lineage>
        <taxon>Eukaryota</taxon>
        <taxon>Viridiplantae</taxon>
        <taxon>Streptophyta</taxon>
        <taxon>Embryophyta</taxon>
        <taxon>Tracheophyta</taxon>
        <taxon>Spermatophyta</taxon>
        <taxon>Magnoliopsida</taxon>
        <taxon>Liliopsida</taxon>
        <taxon>Poales</taxon>
        <taxon>Poaceae</taxon>
        <taxon>BOP clade</taxon>
        <taxon>Pooideae</taxon>
        <taxon>Poodae</taxon>
        <taxon>Poeae</taxon>
        <taxon>Poeae Chloroplast Group 1 (Aveneae type)</taxon>
        <taxon>Aveninae</taxon>
        <taxon>Avena</taxon>
    </lineage>
</organism>
<sequence>MSASDPNSAIYVTDTNKEIKTKVNKYAFSGGRDSVEEHRKFGANLEVDVSIKWLNFFLEDDDELENIKKEYKEGKLLTGEVKQILINVLSEMVERHKSARALVTEEMVDAYMARRPLPNMFG</sequence>
<evidence type="ECO:0000313" key="1">
    <source>
        <dbReference type="EnsemblPlants" id="AVESA.00010b.r2.5AG0820200.1.CDS"/>
    </source>
</evidence>
<proteinExistence type="predicted"/>